<accession>A0A6A5VLY9</accession>
<dbReference type="AlphaFoldDB" id="A0A6A5VLY9"/>
<organism evidence="1 2">
    <name type="scientific">Bimuria novae-zelandiae CBS 107.79</name>
    <dbReference type="NCBI Taxonomy" id="1447943"/>
    <lineage>
        <taxon>Eukaryota</taxon>
        <taxon>Fungi</taxon>
        <taxon>Dikarya</taxon>
        <taxon>Ascomycota</taxon>
        <taxon>Pezizomycotina</taxon>
        <taxon>Dothideomycetes</taxon>
        <taxon>Pleosporomycetidae</taxon>
        <taxon>Pleosporales</taxon>
        <taxon>Massarineae</taxon>
        <taxon>Didymosphaeriaceae</taxon>
        <taxon>Bimuria</taxon>
    </lineage>
</organism>
<sequence length="82" mass="8492">MFILAVTAYDIASDHADVFRSGFADLGSNLVSNFSNSTILLNSAGVLPSLLFARQQFVCPDPGGPSCSATTCCATGQKCVSI</sequence>
<gene>
    <name evidence="1" type="ORF">BU23DRAFT_550554</name>
</gene>
<keyword evidence="2" id="KW-1185">Reference proteome</keyword>
<protein>
    <submittedName>
        <fullName evidence="1">Uncharacterized protein</fullName>
    </submittedName>
</protein>
<dbReference type="OrthoDB" id="3259102at2759"/>
<proteinExistence type="predicted"/>
<evidence type="ECO:0000313" key="2">
    <source>
        <dbReference type="Proteomes" id="UP000800036"/>
    </source>
</evidence>
<dbReference type="EMBL" id="ML976662">
    <property type="protein sequence ID" value="KAF1977885.1"/>
    <property type="molecule type" value="Genomic_DNA"/>
</dbReference>
<reference evidence="1" key="1">
    <citation type="journal article" date="2020" name="Stud. Mycol.">
        <title>101 Dothideomycetes genomes: a test case for predicting lifestyles and emergence of pathogens.</title>
        <authorList>
            <person name="Haridas S."/>
            <person name="Albert R."/>
            <person name="Binder M."/>
            <person name="Bloem J."/>
            <person name="Labutti K."/>
            <person name="Salamov A."/>
            <person name="Andreopoulos B."/>
            <person name="Baker S."/>
            <person name="Barry K."/>
            <person name="Bills G."/>
            <person name="Bluhm B."/>
            <person name="Cannon C."/>
            <person name="Castanera R."/>
            <person name="Culley D."/>
            <person name="Daum C."/>
            <person name="Ezra D."/>
            <person name="Gonzalez J."/>
            <person name="Henrissat B."/>
            <person name="Kuo A."/>
            <person name="Liang C."/>
            <person name="Lipzen A."/>
            <person name="Lutzoni F."/>
            <person name="Magnuson J."/>
            <person name="Mondo S."/>
            <person name="Nolan M."/>
            <person name="Ohm R."/>
            <person name="Pangilinan J."/>
            <person name="Park H.-J."/>
            <person name="Ramirez L."/>
            <person name="Alfaro M."/>
            <person name="Sun H."/>
            <person name="Tritt A."/>
            <person name="Yoshinaga Y."/>
            <person name="Zwiers L.-H."/>
            <person name="Turgeon B."/>
            <person name="Goodwin S."/>
            <person name="Spatafora J."/>
            <person name="Crous P."/>
            <person name="Grigoriev I."/>
        </authorList>
    </citation>
    <scope>NUCLEOTIDE SEQUENCE</scope>
    <source>
        <strain evidence="1">CBS 107.79</strain>
    </source>
</reference>
<name>A0A6A5VLY9_9PLEO</name>
<evidence type="ECO:0000313" key="1">
    <source>
        <dbReference type="EMBL" id="KAF1977885.1"/>
    </source>
</evidence>
<dbReference type="Proteomes" id="UP000800036">
    <property type="component" value="Unassembled WGS sequence"/>
</dbReference>